<dbReference type="OrthoDB" id="506201at2"/>
<evidence type="ECO:0000313" key="3">
    <source>
        <dbReference type="EMBL" id="RLQ81534.1"/>
    </source>
</evidence>
<gene>
    <name evidence="4" type="ORF">D9V28_10940</name>
    <name evidence="3" type="ORF">D9V28_14430</name>
</gene>
<feature type="domain" description="Glycosyl transferase family 1" evidence="2">
    <location>
        <begin position="379"/>
        <end position="495"/>
    </location>
</feature>
<organism evidence="4 5">
    <name type="scientific">Mycetocola zhadangensis</name>
    <dbReference type="NCBI Taxonomy" id="1164595"/>
    <lineage>
        <taxon>Bacteria</taxon>
        <taxon>Bacillati</taxon>
        <taxon>Actinomycetota</taxon>
        <taxon>Actinomycetes</taxon>
        <taxon>Micrococcales</taxon>
        <taxon>Microbacteriaceae</taxon>
        <taxon>Mycetocola</taxon>
    </lineage>
</organism>
<dbReference type="EMBL" id="RCWJ01000004">
    <property type="protein sequence ID" value="RLQ81534.1"/>
    <property type="molecule type" value="Genomic_DNA"/>
</dbReference>
<dbReference type="Pfam" id="PF00534">
    <property type="entry name" value="Glycos_transf_1"/>
    <property type="match status" value="1"/>
</dbReference>
<dbReference type="SUPFAM" id="SSF53756">
    <property type="entry name" value="UDP-Glycosyltransferase/glycogen phosphorylase"/>
    <property type="match status" value="1"/>
</dbReference>
<keyword evidence="5" id="KW-1185">Reference proteome</keyword>
<dbReference type="InterPro" id="IPR001296">
    <property type="entry name" value="Glyco_trans_1"/>
</dbReference>
<comment type="caution">
    <text evidence="4">The sequence shown here is derived from an EMBL/GenBank/DDBJ whole genome shotgun (WGS) entry which is preliminary data.</text>
</comment>
<evidence type="ECO:0000256" key="1">
    <source>
        <dbReference type="ARBA" id="ARBA00022679"/>
    </source>
</evidence>
<evidence type="ECO:0000259" key="2">
    <source>
        <dbReference type="Pfam" id="PF00534"/>
    </source>
</evidence>
<dbReference type="RefSeq" id="WP_121659791.1">
    <property type="nucleotide sequence ID" value="NZ_BMEK01000003.1"/>
</dbReference>
<dbReference type="AlphaFoldDB" id="A0A3L7IWA5"/>
<evidence type="ECO:0000313" key="4">
    <source>
        <dbReference type="EMBL" id="RLQ82488.1"/>
    </source>
</evidence>
<dbReference type="GO" id="GO:0016757">
    <property type="term" value="F:glycosyltransferase activity"/>
    <property type="evidence" value="ECO:0007669"/>
    <property type="project" value="InterPro"/>
</dbReference>
<accession>A0A3L7IWA5</accession>
<protein>
    <submittedName>
        <fullName evidence="4">Glycosyltransferase</fullName>
    </submittedName>
</protein>
<name>A0A3L7IWA5_9MICO</name>
<dbReference type="PANTHER" id="PTHR12526">
    <property type="entry name" value="GLYCOSYLTRANSFERASE"/>
    <property type="match status" value="1"/>
</dbReference>
<proteinExistence type="predicted"/>
<sequence length="555" mass="62760">MQESGANVSELFQVMDIDRRRHVREALSARQDRLVSSAIVFHALDNPGAELTAFIYIANAGDHTHYTDFSTRRGEHGTNAQFVGSFAFRSLARGNVHQHYSPVQGKWVPDVETGERHIIVDRDPETVTAHATLSRLSPYWRLRAEAERRFPAQYDFVRQRLLHRREAELNTRRIPRERVAAIPAEPSLIEGPKAILFGLHWLDLGGAERWAVETIRLARSEGFVPIVITDVPSSHSWITKAELDGAIVITLTHPVGQPEHSEPLLEAILANYDLSGVFVHHSMWLYDRLPWLRAHLPQVPIVETLHILEYNGGGYPYHGARYDDYIDIHHVISPQLKEWLIGVQGVAPEKVALAPLFGLTTLETPQASAVKSRRDRALFTVAFVGRLAHQKRPYLFVRLARRLVDSGLPVKFILHGSGELEDFVRHQVTKFKLNDVVEFATEKIPVAETLAKSDLLVVSSQNEGVTLTTIEAIEAGVPVLSADVGSQSTLVAPDLLVPRSPQRFIDESERIVRALVESEPLREKNWQQERQLANEFASLRPAHEWTKELYTKWQQ</sequence>
<keyword evidence="1 4" id="KW-0808">Transferase</keyword>
<evidence type="ECO:0000313" key="5">
    <source>
        <dbReference type="Proteomes" id="UP000282460"/>
    </source>
</evidence>
<dbReference type="EMBL" id="RCWJ01000003">
    <property type="protein sequence ID" value="RLQ82488.1"/>
    <property type="molecule type" value="Genomic_DNA"/>
</dbReference>
<dbReference type="Gene3D" id="3.40.50.2000">
    <property type="entry name" value="Glycogen Phosphorylase B"/>
    <property type="match status" value="2"/>
</dbReference>
<dbReference type="Proteomes" id="UP000282460">
    <property type="component" value="Unassembled WGS sequence"/>
</dbReference>
<reference evidence="4 5" key="1">
    <citation type="submission" date="2018-10" db="EMBL/GenBank/DDBJ databases">
        <authorList>
            <person name="Li J."/>
        </authorList>
    </citation>
    <scope>NUCLEOTIDE SEQUENCE [LARGE SCALE GENOMIC DNA]</scope>
    <source>
        <strain evidence="4 5">ZD1-4</strain>
    </source>
</reference>